<evidence type="ECO:0000313" key="3">
    <source>
        <dbReference type="Proteomes" id="UP000000305"/>
    </source>
</evidence>
<sequence length="228" mass="25667">MDHSPDQSKQNRGHQTGSAQRQVIKKEIKLEAVDDSHDTILRLMCNHPDHRSGQSQGQLQEFQQRIQDLERKGAEKDKKIANLTSNAEALKVTLEEKQKRIGELEGSLNDKTKKVVELEKSLLKAGRALQGFVIDLQKKKKELEQLKIEAILKRQKMEKLDKRNINDENPTPDVNKLSNHLRRPLGDVIRDVNSIKIQGIKAEPVSPPATAKGQLPTVPSGPSPQQLL</sequence>
<feature type="region of interest" description="Disordered" evidence="1">
    <location>
        <begin position="1"/>
        <end position="23"/>
    </location>
</feature>
<dbReference type="Proteomes" id="UP000000305">
    <property type="component" value="Unassembled WGS sequence"/>
</dbReference>
<dbReference type="AlphaFoldDB" id="E9GXQ2"/>
<name>E9GXQ2_DAPPU</name>
<accession>E9GXQ2</accession>
<feature type="region of interest" description="Disordered" evidence="1">
    <location>
        <begin position="200"/>
        <end position="228"/>
    </location>
</feature>
<keyword evidence="3" id="KW-1185">Reference proteome</keyword>
<feature type="region of interest" description="Disordered" evidence="1">
    <location>
        <begin position="162"/>
        <end position="183"/>
    </location>
</feature>
<feature type="compositionally biased region" description="Polar residues" evidence="1">
    <location>
        <begin position="7"/>
        <end position="21"/>
    </location>
</feature>
<dbReference type="KEGG" id="dpx:DAPPUDRAFT_323026"/>
<evidence type="ECO:0000256" key="1">
    <source>
        <dbReference type="SAM" id="MobiDB-lite"/>
    </source>
</evidence>
<reference evidence="2 3" key="1">
    <citation type="journal article" date="2011" name="Science">
        <title>The ecoresponsive genome of Daphnia pulex.</title>
        <authorList>
            <person name="Colbourne J.K."/>
            <person name="Pfrender M.E."/>
            <person name="Gilbert D."/>
            <person name="Thomas W.K."/>
            <person name="Tucker A."/>
            <person name="Oakley T.H."/>
            <person name="Tokishita S."/>
            <person name="Aerts A."/>
            <person name="Arnold G.J."/>
            <person name="Basu M.K."/>
            <person name="Bauer D.J."/>
            <person name="Caceres C.E."/>
            <person name="Carmel L."/>
            <person name="Casola C."/>
            <person name="Choi J.H."/>
            <person name="Detter J.C."/>
            <person name="Dong Q."/>
            <person name="Dusheyko S."/>
            <person name="Eads B.D."/>
            <person name="Frohlich T."/>
            <person name="Geiler-Samerotte K.A."/>
            <person name="Gerlach D."/>
            <person name="Hatcher P."/>
            <person name="Jogdeo S."/>
            <person name="Krijgsveld J."/>
            <person name="Kriventseva E.V."/>
            <person name="Kultz D."/>
            <person name="Laforsch C."/>
            <person name="Lindquist E."/>
            <person name="Lopez J."/>
            <person name="Manak J.R."/>
            <person name="Muller J."/>
            <person name="Pangilinan J."/>
            <person name="Patwardhan R.P."/>
            <person name="Pitluck S."/>
            <person name="Pritham E.J."/>
            <person name="Rechtsteiner A."/>
            <person name="Rho M."/>
            <person name="Rogozin I.B."/>
            <person name="Sakarya O."/>
            <person name="Salamov A."/>
            <person name="Schaack S."/>
            <person name="Shapiro H."/>
            <person name="Shiga Y."/>
            <person name="Skalitzky C."/>
            <person name="Smith Z."/>
            <person name="Souvorov A."/>
            <person name="Sung W."/>
            <person name="Tang Z."/>
            <person name="Tsuchiya D."/>
            <person name="Tu H."/>
            <person name="Vos H."/>
            <person name="Wang M."/>
            <person name="Wolf Y.I."/>
            <person name="Yamagata H."/>
            <person name="Yamada T."/>
            <person name="Ye Y."/>
            <person name="Shaw J.R."/>
            <person name="Andrews J."/>
            <person name="Crease T.J."/>
            <person name="Tang H."/>
            <person name="Lucas S.M."/>
            <person name="Robertson H.M."/>
            <person name="Bork P."/>
            <person name="Koonin E.V."/>
            <person name="Zdobnov E.M."/>
            <person name="Grigoriev I.V."/>
            <person name="Lynch M."/>
            <person name="Boore J.L."/>
        </authorList>
    </citation>
    <scope>NUCLEOTIDE SEQUENCE [LARGE SCALE GENOMIC DNA]</scope>
</reference>
<dbReference type="InParanoid" id="E9GXQ2"/>
<evidence type="ECO:0000313" key="2">
    <source>
        <dbReference type="EMBL" id="EFX75776.1"/>
    </source>
</evidence>
<dbReference type="EMBL" id="GL732573">
    <property type="protein sequence ID" value="EFX75776.1"/>
    <property type="molecule type" value="Genomic_DNA"/>
</dbReference>
<proteinExistence type="predicted"/>
<protein>
    <submittedName>
        <fullName evidence="2">Uncharacterized protein</fullName>
    </submittedName>
</protein>
<gene>
    <name evidence="2" type="ORF">DAPPUDRAFT_323026</name>
</gene>
<dbReference type="HOGENOM" id="CLU_1215862_0_0_1"/>
<organism evidence="2 3">
    <name type="scientific">Daphnia pulex</name>
    <name type="common">Water flea</name>
    <dbReference type="NCBI Taxonomy" id="6669"/>
    <lineage>
        <taxon>Eukaryota</taxon>
        <taxon>Metazoa</taxon>
        <taxon>Ecdysozoa</taxon>
        <taxon>Arthropoda</taxon>
        <taxon>Crustacea</taxon>
        <taxon>Branchiopoda</taxon>
        <taxon>Diplostraca</taxon>
        <taxon>Cladocera</taxon>
        <taxon>Anomopoda</taxon>
        <taxon>Daphniidae</taxon>
        <taxon>Daphnia</taxon>
    </lineage>
</organism>
<dbReference type="SUPFAM" id="SSF57997">
    <property type="entry name" value="Tropomyosin"/>
    <property type="match status" value="1"/>
</dbReference>